<keyword evidence="3" id="KW-0808">Transferase</keyword>
<feature type="transmembrane region" description="Helical" evidence="1">
    <location>
        <begin position="345"/>
        <end position="363"/>
    </location>
</feature>
<feature type="transmembrane region" description="Helical" evidence="1">
    <location>
        <begin position="375"/>
        <end position="399"/>
    </location>
</feature>
<feature type="transmembrane region" description="Helical" evidence="1">
    <location>
        <begin position="165"/>
        <end position="184"/>
    </location>
</feature>
<gene>
    <name evidence="3" type="ORF">QEH52_06625</name>
</gene>
<keyword evidence="1" id="KW-0472">Membrane</keyword>
<feature type="domain" description="Glycosyltransferase RgtA/B/C/D-like" evidence="2">
    <location>
        <begin position="143"/>
        <end position="295"/>
    </location>
</feature>
<name>A0ABU1AV83_9BACT</name>
<reference evidence="3 4" key="1">
    <citation type="submission" date="2023-04" db="EMBL/GenBank/DDBJ databases">
        <title>A novel bacteria isolated from coastal sediment.</title>
        <authorList>
            <person name="Liu X.-J."/>
            <person name="Du Z.-J."/>
        </authorList>
    </citation>
    <scope>NUCLEOTIDE SEQUENCE [LARGE SCALE GENOMIC DNA]</scope>
    <source>
        <strain evidence="3 4">SDUM461003</strain>
    </source>
</reference>
<keyword evidence="1" id="KW-1133">Transmembrane helix</keyword>
<keyword evidence="1" id="KW-0812">Transmembrane</keyword>
<evidence type="ECO:0000313" key="3">
    <source>
        <dbReference type="EMBL" id="MDQ8207174.1"/>
    </source>
</evidence>
<feature type="transmembrane region" description="Helical" evidence="1">
    <location>
        <begin position="282"/>
        <end position="300"/>
    </location>
</feature>
<dbReference type="InterPro" id="IPR038731">
    <property type="entry name" value="RgtA/B/C-like"/>
</dbReference>
<evidence type="ECO:0000256" key="1">
    <source>
        <dbReference type="SAM" id="Phobius"/>
    </source>
</evidence>
<feature type="transmembrane region" description="Helical" evidence="1">
    <location>
        <begin position="7"/>
        <end position="29"/>
    </location>
</feature>
<dbReference type="GO" id="GO:0016757">
    <property type="term" value="F:glycosyltransferase activity"/>
    <property type="evidence" value="ECO:0007669"/>
    <property type="project" value="UniProtKB-KW"/>
</dbReference>
<feature type="transmembrane region" description="Helical" evidence="1">
    <location>
        <begin position="78"/>
        <end position="94"/>
    </location>
</feature>
<feature type="transmembrane region" description="Helical" evidence="1">
    <location>
        <begin position="41"/>
        <end position="58"/>
    </location>
</feature>
<comment type="caution">
    <text evidence="3">The sequence shown here is derived from an EMBL/GenBank/DDBJ whole genome shotgun (WGS) entry which is preliminary data.</text>
</comment>
<dbReference type="EC" id="2.4.-.-" evidence="3"/>
<dbReference type="Pfam" id="PF13231">
    <property type="entry name" value="PMT_2"/>
    <property type="match status" value="1"/>
</dbReference>
<dbReference type="Proteomes" id="UP001225316">
    <property type="component" value="Unassembled WGS sequence"/>
</dbReference>
<organism evidence="3 4">
    <name type="scientific">Thalassobacterium maritimum</name>
    <dbReference type="NCBI Taxonomy" id="3041265"/>
    <lineage>
        <taxon>Bacteria</taxon>
        <taxon>Pseudomonadati</taxon>
        <taxon>Verrucomicrobiota</taxon>
        <taxon>Opitutia</taxon>
        <taxon>Puniceicoccales</taxon>
        <taxon>Coraliomargaritaceae</taxon>
        <taxon>Thalassobacterium</taxon>
    </lineage>
</organism>
<feature type="transmembrane region" description="Helical" evidence="1">
    <location>
        <begin position="436"/>
        <end position="457"/>
    </location>
</feature>
<keyword evidence="4" id="KW-1185">Reference proteome</keyword>
<evidence type="ECO:0000313" key="4">
    <source>
        <dbReference type="Proteomes" id="UP001225316"/>
    </source>
</evidence>
<protein>
    <submittedName>
        <fullName evidence="3">Glycosyltransferase family 39 protein</fullName>
        <ecNumber evidence="3">2.4.-.-</ecNumber>
    </submittedName>
</protein>
<sequence>MSLTRKSMLQLILAITASAVALLIPLQIATESQNVLFVKNYSYWALAATSLLFLCFLVQSRPISSWDELKLKTKKHTLGILVIFAATAYLHLHVDRGFKILNDEPVISSTAKNMYTDHISYVPVVTHVVSGREITKIGFVDKRPGFFPFALSIVHSLTAYRPENVFWLNSALTCLLLALVYLIVNRSVGKQYGILSVLLLSSLPLLAQNTNGGGYELMNLCLISGLALSGLNYLRKPDTEGLNLLIITSILLANNRYESILYVTVPAMLFLIKTYREKSLSLTWFSIFSPLLLIVPLSSYDVFQSNPTFIQTSSENFFSLRHLAENLAHAIAYLFETNATESNSILLSTSGIIASLFLALQVVRRCKFFIQQDTGLTVLLCISLVVAVNTTLALCCYWGKWTDPTTSRFSLPFQLFLVFSIPLVLKYDFKRTSPPAWMTVAVLFFIVSITSPHSAALNRQKDLVSMNTLTQLIEWVQSQPADEANLYISSHSIALALYGNASIPIELANSMPERVIWTSEASIYKQVYAAELLYNDGNNSYPSTERALSSRFITQTVHEELIDINLRLRIVRILEVSPSLAAPANSLKNLPAASPDPNASPLEQEAYLYHSLPLPQ</sequence>
<keyword evidence="3" id="KW-0328">Glycosyltransferase</keyword>
<accession>A0ABU1AV83</accession>
<evidence type="ECO:0000259" key="2">
    <source>
        <dbReference type="Pfam" id="PF13231"/>
    </source>
</evidence>
<proteinExistence type="predicted"/>
<dbReference type="EMBL" id="JARXHW010000011">
    <property type="protein sequence ID" value="MDQ8207174.1"/>
    <property type="molecule type" value="Genomic_DNA"/>
</dbReference>